<dbReference type="EMBL" id="CAXIEN010000046">
    <property type="protein sequence ID" value="CAL1270171.1"/>
    <property type="molecule type" value="Genomic_DNA"/>
</dbReference>
<proteinExistence type="predicted"/>
<comment type="caution">
    <text evidence="2">The sequence shown here is derived from an EMBL/GenBank/DDBJ whole genome shotgun (WGS) entry which is preliminary data.</text>
</comment>
<evidence type="ECO:0000313" key="3">
    <source>
        <dbReference type="Proteomes" id="UP001497382"/>
    </source>
</evidence>
<feature type="compositionally biased region" description="Basic residues" evidence="1">
    <location>
        <begin position="1"/>
        <end position="16"/>
    </location>
</feature>
<sequence>MLLIMRKTRSNCRHSLVRNSKPVPNHNSRREAKLHL</sequence>
<protein>
    <submittedName>
        <fullName evidence="2">Uncharacterized protein</fullName>
    </submittedName>
</protein>
<gene>
    <name evidence="2" type="ORF">LARSCL_LOCUS5144</name>
</gene>
<evidence type="ECO:0000256" key="1">
    <source>
        <dbReference type="SAM" id="MobiDB-lite"/>
    </source>
</evidence>
<reference evidence="2 3" key="1">
    <citation type="submission" date="2024-04" db="EMBL/GenBank/DDBJ databases">
        <authorList>
            <person name="Rising A."/>
            <person name="Reimegard J."/>
            <person name="Sonavane S."/>
            <person name="Akerstrom W."/>
            <person name="Nylinder S."/>
            <person name="Hedman E."/>
            <person name="Kallberg Y."/>
        </authorList>
    </citation>
    <scope>NUCLEOTIDE SEQUENCE [LARGE SCALE GENOMIC DNA]</scope>
</reference>
<evidence type="ECO:0000313" key="2">
    <source>
        <dbReference type="EMBL" id="CAL1270171.1"/>
    </source>
</evidence>
<dbReference type="Proteomes" id="UP001497382">
    <property type="component" value="Unassembled WGS sequence"/>
</dbReference>
<keyword evidence="3" id="KW-1185">Reference proteome</keyword>
<feature type="region of interest" description="Disordered" evidence="1">
    <location>
        <begin position="1"/>
        <end position="36"/>
    </location>
</feature>
<organism evidence="2 3">
    <name type="scientific">Larinioides sclopetarius</name>
    <dbReference type="NCBI Taxonomy" id="280406"/>
    <lineage>
        <taxon>Eukaryota</taxon>
        <taxon>Metazoa</taxon>
        <taxon>Ecdysozoa</taxon>
        <taxon>Arthropoda</taxon>
        <taxon>Chelicerata</taxon>
        <taxon>Arachnida</taxon>
        <taxon>Araneae</taxon>
        <taxon>Araneomorphae</taxon>
        <taxon>Entelegynae</taxon>
        <taxon>Araneoidea</taxon>
        <taxon>Araneidae</taxon>
        <taxon>Larinioides</taxon>
    </lineage>
</organism>
<name>A0AAV1ZEM3_9ARAC</name>
<dbReference type="AlphaFoldDB" id="A0AAV1ZEM3"/>
<accession>A0AAV1ZEM3</accession>